<dbReference type="FunFam" id="3.50.50.60:FF:000083">
    <property type="entry name" value="Geranylgeranyl diphosphate reductase"/>
    <property type="match status" value="1"/>
</dbReference>
<name>A0A7D5EH39_9EURY</name>
<keyword evidence="11" id="KW-1185">Reference proteome</keyword>
<evidence type="ECO:0000256" key="7">
    <source>
        <dbReference type="ARBA" id="ARBA00023444"/>
    </source>
</evidence>
<evidence type="ECO:0000256" key="3">
    <source>
        <dbReference type="ARBA" id="ARBA00022531"/>
    </source>
</evidence>
<dbReference type="PANTHER" id="PTHR42685">
    <property type="entry name" value="GERANYLGERANYL DIPHOSPHATE REDUCTASE"/>
    <property type="match status" value="1"/>
</dbReference>
<reference evidence="10 11" key="1">
    <citation type="submission" date="2020-06" db="EMBL/GenBank/DDBJ databases">
        <title>Methanolobus halotolerans sp. nov., isolated from a saline lake Tus in Siberia.</title>
        <authorList>
            <person name="Shen Y."/>
            <person name="Chen S.-C."/>
            <person name="Lai M.-C."/>
            <person name="Huang H.-H."/>
            <person name="Chiu H.-H."/>
            <person name="Tang S.-L."/>
            <person name="Rogozin D.Y."/>
            <person name="Degermendzhy A.G."/>
        </authorList>
    </citation>
    <scope>NUCLEOTIDE SEQUENCE [LARGE SCALE GENOMIC DNA]</scope>
    <source>
        <strain evidence="10 11">DSM 21339</strain>
    </source>
</reference>
<comment type="similarity">
    <text evidence="1">Belongs to the geranylgeranyl reductase family. ChlP subfamily.</text>
</comment>
<accession>A0A7D5EH39</accession>
<dbReference type="InterPro" id="IPR011777">
    <property type="entry name" value="Geranylgeranyl_Rdtase_fam"/>
</dbReference>
<comment type="pathway">
    <text evidence="7">Porphyrin-containing compound metabolism.</text>
</comment>
<dbReference type="Proteomes" id="UP000509594">
    <property type="component" value="Chromosome"/>
</dbReference>
<evidence type="ECO:0000256" key="9">
    <source>
        <dbReference type="ARBA" id="ARBA00047837"/>
    </source>
</evidence>
<dbReference type="Gene3D" id="3.50.50.60">
    <property type="entry name" value="FAD/NAD(P)-binding domain"/>
    <property type="match status" value="1"/>
</dbReference>
<dbReference type="GO" id="GO:0015995">
    <property type="term" value="P:chlorophyll biosynthetic process"/>
    <property type="evidence" value="ECO:0007669"/>
    <property type="project" value="UniProtKB-KW"/>
</dbReference>
<proteinExistence type="inferred from homology"/>
<dbReference type="AlphaFoldDB" id="A0A7D5EH39"/>
<dbReference type="GO" id="GO:0015979">
    <property type="term" value="P:photosynthesis"/>
    <property type="evidence" value="ECO:0007669"/>
    <property type="project" value="UniProtKB-KW"/>
</dbReference>
<dbReference type="GO" id="GO:0102067">
    <property type="term" value="F:geranylgeranyl diphosphate reductase activity"/>
    <property type="evidence" value="ECO:0007669"/>
    <property type="project" value="UniProtKB-EC"/>
</dbReference>
<evidence type="ECO:0000256" key="2">
    <source>
        <dbReference type="ARBA" id="ARBA00012380"/>
    </source>
</evidence>
<dbReference type="InterPro" id="IPR050407">
    <property type="entry name" value="Geranylgeranyl_reductase"/>
</dbReference>
<dbReference type="OrthoDB" id="46008at2157"/>
<evidence type="ECO:0000256" key="8">
    <source>
        <dbReference type="ARBA" id="ARBA00033069"/>
    </source>
</evidence>
<keyword evidence="5" id="KW-0560">Oxidoreductase</keyword>
<sequence>MMYDLIIVGGGPAGSAAGRIAGRAGLKTLLLEKEIFPRYKPCGGALSDHAISHFDFEFPDELIEKELYGARICFRDRVIERYKDYRIAVTITRSKLDNFLLSKAQESGIEILQGEKVISISNEDDYVQVKTKNSSYESRFVIIATGSQGTLKNIVRRKDSKKEYGVCIVTEVEEENERIDNYIRDSIEMRFGVAGMGYGWIFPHDNYYSVGIGGLASLLSDPNSAMREYLEDNGFKEKYRFNGHVIPCGGYKRKITDQRILLSGDAAGFVDAFSGEGLAYAIRSGQIAAEVISETLHTGNKDLTHLREYEKRCDLEFGEHLKYSLVFAKMMHNFPEISFKIFTSEEAIIDRFLEVAAFRLTYKEYLKWLIFNFRPGWLLKNISRKA</sequence>
<dbReference type="PANTHER" id="PTHR42685:SF18">
    <property type="entry name" value="DIGERANYLGERANYLGLYCEROPHOSPHOLIPID REDUCTASE"/>
    <property type="match status" value="1"/>
</dbReference>
<keyword evidence="6" id="KW-0149">Chlorophyll biosynthesis</keyword>
<gene>
    <name evidence="10" type="ORF">HWN40_03845</name>
</gene>
<evidence type="ECO:0000256" key="4">
    <source>
        <dbReference type="ARBA" id="ARBA00022857"/>
    </source>
</evidence>
<dbReference type="SUPFAM" id="SSF51905">
    <property type="entry name" value="FAD/NAD(P)-binding domain"/>
    <property type="match status" value="1"/>
</dbReference>
<evidence type="ECO:0000256" key="1">
    <source>
        <dbReference type="ARBA" id="ARBA00006632"/>
    </source>
</evidence>
<evidence type="ECO:0000256" key="5">
    <source>
        <dbReference type="ARBA" id="ARBA00023002"/>
    </source>
</evidence>
<dbReference type="NCBIfam" id="TIGR02032">
    <property type="entry name" value="GG-red-SF"/>
    <property type="match status" value="1"/>
</dbReference>
<protein>
    <recommendedName>
        <fullName evidence="2">geranylgeranyl diphosphate reductase</fullName>
        <ecNumber evidence="2">1.3.1.83</ecNumber>
    </recommendedName>
    <alternativeName>
        <fullName evidence="8">Geranylgeranyl reductase</fullName>
    </alternativeName>
</protein>
<dbReference type="EMBL" id="CP058215">
    <property type="protein sequence ID" value="QLC51214.1"/>
    <property type="molecule type" value="Genomic_DNA"/>
</dbReference>
<evidence type="ECO:0000313" key="11">
    <source>
        <dbReference type="Proteomes" id="UP000509594"/>
    </source>
</evidence>
<keyword evidence="4" id="KW-0521">NADP</keyword>
<dbReference type="InterPro" id="IPR036188">
    <property type="entry name" value="FAD/NAD-bd_sf"/>
</dbReference>
<organism evidence="10 11">
    <name type="scientific">Methanolobus zinderi</name>
    <dbReference type="NCBI Taxonomy" id="536044"/>
    <lineage>
        <taxon>Archaea</taxon>
        <taxon>Methanobacteriati</taxon>
        <taxon>Methanobacteriota</taxon>
        <taxon>Stenosarchaea group</taxon>
        <taxon>Methanomicrobia</taxon>
        <taxon>Methanosarcinales</taxon>
        <taxon>Methanosarcinaceae</taxon>
        <taxon>Methanolobus</taxon>
    </lineage>
</organism>
<dbReference type="EC" id="1.3.1.83" evidence="2"/>
<dbReference type="KEGG" id="mzi:HWN40_03845"/>
<dbReference type="PRINTS" id="PR00420">
    <property type="entry name" value="RNGMNOXGNASE"/>
</dbReference>
<keyword evidence="3" id="KW-0602">Photosynthesis</keyword>
<evidence type="ECO:0000256" key="6">
    <source>
        <dbReference type="ARBA" id="ARBA00023171"/>
    </source>
</evidence>
<dbReference type="Pfam" id="PF12831">
    <property type="entry name" value="FAD_oxidored"/>
    <property type="match status" value="1"/>
</dbReference>
<comment type="catalytic activity">
    <reaction evidence="9">
        <text>phytyl diphosphate + 3 NADP(+) = geranylgeranyl diphosphate + 3 NADPH + 3 H(+)</text>
        <dbReference type="Rhea" id="RHEA:26229"/>
        <dbReference type="ChEBI" id="CHEBI:15378"/>
        <dbReference type="ChEBI" id="CHEBI:57533"/>
        <dbReference type="ChEBI" id="CHEBI:57783"/>
        <dbReference type="ChEBI" id="CHEBI:58349"/>
        <dbReference type="ChEBI" id="CHEBI:75434"/>
        <dbReference type="EC" id="1.3.1.83"/>
    </reaction>
</comment>
<evidence type="ECO:0000313" key="10">
    <source>
        <dbReference type="EMBL" id="QLC51214.1"/>
    </source>
</evidence>